<feature type="domain" description="RING-type" evidence="6">
    <location>
        <begin position="3"/>
        <end position="50"/>
    </location>
</feature>
<evidence type="ECO:0000259" key="6">
    <source>
        <dbReference type="PROSITE" id="PS50089"/>
    </source>
</evidence>
<dbReference type="GO" id="GO:0008270">
    <property type="term" value="F:zinc ion binding"/>
    <property type="evidence" value="ECO:0007669"/>
    <property type="project" value="UniProtKB-KW"/>
</dbReference>
<dbReference type="InterPro" id="IPR001841">
    <property type="entry name" value="Znf_RING"/>
</dbReference>
<accession>A0AAF0IP78</accession>
<dbReference type="Pfam" id="PF13639">
    <property type="entry name" value="zf-RING_2"/>
    <property type="match status" value="1"/>
</dbReference>
<dbReference type="PANTHER" id="PTHR45969">
    <property type="entry name" value="RING ZINC FINGER PROTEIN-RELATED"/>
    <property type="match status" value="1"/>
</dbReference>
<dbReference type="Gene3D" id="3.30.40.10">
    <property type="entry name" value="Zinc/RING finger domain, C3HC4 (zinc finger)"/>
    <property type="match status" value="1"/>
</dbReference>
<organism evidence="7 8">
    <name type="scientific">Malassezia brasiliensis</name>
    <dbReference type="NCBI Taxonomy" id="1821822"/>
    <lineage>
        <taxon>Eukaryota</taxon>
        <taxon>Fungi</taxon>
        <taxon>Dikarya</taxon>
        <taxon>Basidiomycota</taxon>
        <taxon>Ustilaginomycotina</taxon>
        <taxon>Malasseziomycetes</taxon>
        <taxon>Malasseziales</taxon>
        <taxon>Malasseziaceae</taxon>
        <taxon>Malassezia</taxon>
    </lineage>
</organism>
<keyword evidence="3" id="KW-0862">Zinc</keyword>
<evidence type="ECO:0000256" key="1">
    <source>
        <dbReference type="ARBA" id="ARBA00022723"/>
    </source>
</evidence>
<protein>
    <recommendedName>
        <fullName evidence="6">RING-type domain-containing protein</fullName>
    </recommendedName>
</protein>
<dbReference type="AlphaFoldDB" id="A0AAF0IP78"/>
<dbReference type="Proteomes" id="UP001216638">
    <property type="component" value="Chromosome 3"/>
</dbReference>
<feature type="region of interest" description="Disordered" evidence="5">
    <location>
        <begin position="344"/>
        <end position="429"/>
    </location>
</feature>
<evidence type="ECO:0000256" key="5">
    <source>
        <dbReference type="SAM" id="MobiDB-lite"/>
    </source>
</evidence>
<evidence type="ECO:0000256" key="3">
    <source>
        <dbReference type="ARBA" id="ARBA00022833"/>
    </source>
</evidence>
<dbReference type="SMART" id="SM00184">
    <property type="entry name" value="RING"/>
    <property type="match status" value="1"/>
</dbReference>
<name>A0AAF0IP78_9BASI</name>
<keyword evidence="1" id="KW-0479">Metal-binding</keyword>
<keyword evidence="8" id="KW-1185">Reference proteome</keyword>
<evidence type="ECO:0000256" key="4">
    <source>
        <dbReference type="PROSITE-ProRule" id="PRU00175"/>
    </source>
</evidence>
<dbReference type="SUPFAM" id="SSF57850">
    <property type="entry name" value="RING/U-box"/>
    <property type="match status" value="1"/>
</dbReference>
<keyword evidence="2 4" id="KW-0863">Zinc-finger</keyword>
<evidence type="ECO:0000313" key="7">
    <source>
        <dbReference type="EMBL" id="WFC95777.1"/>
    </source>
</evidence>
<sequence>MACGICLEAYTPEARPAALPCGHVFHAPCVRSWLASRCHDTLKGGCPLCKAPATPTDVLPLWPADASDFHQYVAAHHTDVRDPEQPVLEAACDLVTAMQSYAMAAHGLRAAPMGRVQLRVTEALRRNAVKDPEAVEAMQRALGALHDMVAHVEGVSLTLAKAYTQTQQHAVRNRKAEDALREARRVLDDESRAVRKDRHAVRQRQKIAARDAAAVEARAEALAAREAALEREHDAAQTRMQDAVAAAKAASVEAVRRAALREEAAEKREAEAAARIQQAEEQAADATAALTAIRARNQHMADQMRELQAAVRRAQEKYRTIRAQQSQQSQTEATYRKRLAELEARTSDAEELSSSPAQSMKRVRTENPSSPAPVPPGSDTWGGDDDDNFPMPGGVLAAAPRAPAPAPLRESSTLAWNGPLVLGPRRRPR</sequence>
<dbReference type="PROSITE" id="PS50089">
    <property type="entry name" value="ZF_RING_2"/>
    <property type="match status" value="1"/>
</dbReference>
<proteinExistence type="predicted"/>
<evidence type="ECO:0000256" key="2">
    <source>
        <dbReference type="ARBA" id="ARBA00022771"/>
    </source>
</evidence>
<evidence type="ECO:0000313" key="8">
    <source>
        <dbReference type="Proteomes" id="UP001216638"/>
    </source>
</evidence>
<dbReference type="EMBL" id="CP119953">
    <property type="protein sequence ID" value="WFC95777.1"/>
    <property type="molecule type" value="Genomic_DNA"/>
</dbReference>
<gene>
    <name evidence="7" type="ORF">MBRA1_002431</name>
</gene>
<reference evidence="7" key="1">
    <citation type="submission" date="2023-03" db="EMBL/GenBank/DDBJ databases">
        <title>Mating type loci evolution in Malassezia.</title>
        <authorList>
            <person name="Coelho M.A."/>
        </authorList>
    </citation>
    <scope>NUCLEOTIDE SEQUENCE</scope>
    <source>
        <strain evidence="7">CBS 14135</strain>
    </source>
</reference>
<dbReference type="InterPro" id="IPR013083">
    <property type="entry name" value="Znf_RING/FYVE/PHD"/>
</dbReference>